<dbReference type="PROSITE" id="PS51184">
    <property type="entry name" value="JMJC"/>
    <property type="match status" value="1"/>
</dbReference>
<feature type="domain" description="JmjC" evidence="1">
    <location>
        <begin position="1"/>
        <end position="111"/>
    </location>
</feature>
<dbReference type="Gene3D" id="2.60.120.650">
    <property type="entry name" value="Cupin"/>
    <property type="match status" value="1"/>
</dbReference>
<proteinExistence type="predicted"/>
<dbReference type="EMBL" id="JBBJCI010000227">
    <property type="protein sequence ID" value="KAK7238972.1"/>
    <property type="molecule type" value="Genomic_DNA"/>
</dbReference>
<accession>A0ABR1FUX9</accession>
<protein>
    <recommendedName>
        <fullName evidence="1">JmjC domain-containing protein</fullName>
    </recommendedName>
</protein>
<organism evidence="2 3">
    <name type="scientific">Aureococcus anophagefferens</name>
    <name type="common">Harmful bloom alga</name>
    <dbReference type="NCBI Taxonomy" id="44056"/>
    <lineage>
        <taxon>Eukaryota</taxon>
        <taxon>Sar</taxon>
        <taxon>Stramenopiles</taxon>
        <taxon>Ochrophyta</taxon>
        <taxon>Pelagophyceae</taxon>
        <taxon>Pelagomonadales</taxon>
        <taxon>Pelagomonadaceae</taxon>
        <taxon>Aureococcus</taxon>
    </lineage>
</organism>
<gene>
    <name evidence="2" type="ORF">SO694_00026324</name>
</gene>
<dbReference type="Proteomes" id="UP001363151">
    <property type="component" value="Unassembled WGS sequence"/>
</dbReference>
<name>A0ABR1FUX9_AURAN</name>
<evidence type="ECO:0000313" key="2">
    <source>
        <dbReference type="EMBL" id="KAK7238972.1"/>
    </source>
</evidence>
<evidence type="ECO:0000259" key="1">
    <source>
        <dbReference type="PROSITE" id="PS51184"/>
    </source>
</evidence>
<comment type="caution">
    <text evidence="2">The sequence shown here is derived from an EMBL/GenBank/DDBJ whole genome shotgun (WGS) entry which is preliminary data.</text>
</comment>
<evidence type="ECO:0000313" key="3">
    <source>
        <dbReference type="Proteomes" id="UP001363151"/>
    </source>
</evidence>
<dbReference type="InterPro" id="IPR003347">
    <property type="entry name" value="JmjC_dom"/>
</dbReference>
<dbReference type="SUPFAM" id="SSF51197">
    <property type="entry name" value="Clavaminate synthase-like"/>
    <property type="match status" value="1"/>
</dbReference>
<sequence>MYVVEGAKRWAVSVRGDVPVLCPRKSAAASSDRFRASLLGAGTHACAGVGSAAVYFGIVEAGEFLYIPSGSPHEVLNGADDNDDRPALAVSMNYVDAANARHFARAIRRCRHAGALGLLLGRDAGASEASRFAAEVAERRAEAEFLDKLDALADKFDEDPAAALGVAYA</sequence>
<keyword evidence="3" id="KW-1185">Reference proteome</keyword>
<reference evidence="2 3" key="1">
    <citation type="submission" date="2024-03" db="EMBL/GenBank/DDBJ databases">
        <title>Aureococcus anophagefferens CCMP1851 and Kratosvirus quantuckense: Draft genome of a second virus-susceptible host strain in the model system.</title>
        <authorList>
            <person name="Chase E."/>
            <person name="Truchon A.R."/>
            <person name="Schepens W."/>
            <person name="Wilhelm S.W."/>
        </authorList>
    </citation>
    <scope>NUCLEOTIDE SEQUENCE [LARGE SCALE GENOMIC DNA]</scope>
    <source>
        <strain evidence="2 3">CCMP1851</strain>
    </source>
</reference>